<dbReference type="EMBL" id="JAINUG010000143">
    <property type="protein sequence ID" value="KAJ8392746.1"/>
    <property type="molecule type" value="Genomic_DNA"/>
</dbReference>
<sequence length="111" mass="11515">MDHPPSSAGGARPAMRRVGRPSRLRAVQDPTAYTLPVGKLCPGVDSVECGWKPDTARARTTGKAGPRWRLAVTMETGADGPPAAGEGEGAGRGRELSCNSSEKGSLEVQSD</sequence>
<evidence type="ECO:0000313" key="3">
    <source>
        <dbReference type="Proteomes" id="UP001221898"/>
    </source>
</evidence>
<evidence type="ECO:0000313" key="2">
    <source>
        <dbReference type="EMBL" id="KAJ8392746.1"/>
    </source>
</evidence>
<feature type="compositionally biased region" description="Polar residues" evidence="1">
    <location>
        <begin position="97"/>
        <end position="111"/>
    </location>
</feature>
<gene>
    <name evidence="2" type="ORF">AAFF_G00072300</name>
</gene>
<organism evidence="2 3">
    <name type="scientific">Aldrovandia affinis</name>
    <dbReference type="NCBI Taxonomy" id="143900"/>
    <lineage>
        <taxon>Eukaryota</taxon>
        <taxon>Metazoa</taxon>
        <taxon>Chordata</taxon>
        <taxon>Craniata</taxon>
        <taxon>Vertebrata</taxon>
        <taxon>Euteleostomi</taxon>
        <taxon>Actinopterygii</taxon>
        <taxon>Neopterygii</taxon>
        <taxon>Teleostei</taxon>
        <taxon>Notacanthiformes</taxon>
        <taxon>Halosauridae</taxon>
        <taxon>Aldrovandia</taxon>
    </lineage>
</organism>
<keyword evidence="3" id="KW-1185">Reference proteome</keyword>
<dbReference type="Proteomes" id="UP001221898">
    <property type="component" value="Unassembled WGS sequence"/>
</dbReference>
<reference evidence="2" key="1">
    <citation type="journal article" date="2023" name="Science">
        <title>Genome structures resolve the early diversification of teleost fishes.</title>
        <authorList>
            <person name="Parey E."/>
            <person name="Louis A."/>
            <person name="Montfort J."/>
            <person name="Bouchez O."/>
            <person name="Roques C."/>
            <person name="Iampietro C."/>
            <person name="Lluch J."/>
            <person name="Castinel A."/>
            <person name="Donnadieu C."/>
            <person name="Desvignes T."/>
            <person name="Floi Bucao C."/>
            <person name="Jouanno E."/>
            <person name="Wen M."/>
            <person name="Mejri S."/>
            <person name="Dirks R."/>
            <person name="Jansen H."/>
            <person name="Henkel C."/>
            <person name="Chen W.J."/>
            <person name="Zahm M."/>
            <person name="Cabau C."/>
            <person name="Klopp C."/>
            <person name="Thompson A.W."/>
            <person name="Robinson-Rechavi M."/>
            <person name="Braasch I."/>
            <person name="Lecointre G."/>
            <person name="Bobe J."/>
            <person name="Postlethwait J.H."/>
            <person name="Berthelot C."/>
            <person name="Roest Crollius H."/>
            <person name="Guiguen Y."/>
        </authorList>
    </citation>
    <scope>NUCLEOTIDE SEQUENCE</scope>
    <source>
        <strain evidence="2">NC1722</strain>
    </source>
</reference>
<feature type="compositionally biased region" description="Low complexity" evidence="1">
    <location>
        <begin position="75"/>
        <end position="85"/>
    </location>
</feature>
<evidence type="ECO:0000256" key="1">
    <source>
        <dbReference type="SAM" id="MobiDB-lite"/>
    </source>
</evidence>
<proteinExistence type="predicted"/>
<feature type="region of interest" description="Disordered" evidence="1">
    <location>
        <begin position="74"/>
        <end position="111"/>
    </location>
</feature>
<comment type="caution">
    <text evidence="2">The sequence shown here is derived from an EMBL/GenBank/DDBJ whole genome shotgun (WGS) entry which is preliminary data.</text>
</comment>
<accession>A0AAD7RYJ7</accession>
<feature type="region of interest" description="Disordered" evidence="1">
    <location>
        <begin position="1"/>
        <end position="30"/>
    </location>
</feature>
<feature type="compositionally biased region" description="Basic residues" evidence="1">
    <location>
        <begin position="14"/>
        <end position="23"/>
    </location>
</feature>
<protein>
    <submittedName>
        <fullName evidence="2">Uncharacterized protein</fullName>
    </submittedName>
</protein>
<name>A0AAD7RYJ7_9TELE</name>
<dbReference type="AlphaFoldDB" id="A0AAD7RYJ7"/>